<accession>A0A1I8ICG5</accession>
<evidence type="ECO:0000313" key="4">
    <source>
        <dbReference type="WBParaSite" id="maker-uti_cns_0011424-snap-gene-0.9-mRNA-1"/>
    </source>
</evidence>
<dbReference type="SUPFAM" id="SSF53474">
    <property type="entry name" value="alpha/beta-Hydrolases"/>
    <property type="match status" value="1"/>
</dbReference>
<evidence type="ECO:0000256" key="1">
    <source>
        <dbReference type="ARBA" id="ARBA00022801"/>
    </source>
</evidence>
<evidence type="ECO:0000256" key="2">
    <source>
        <dbReference type="ARBA" id="ARBA00038334"/>
    </source>
</evidence>
<dbReference type="Pfam" id="PF00561">
    <property type="entry name" value="Abhydrolase_1"/>
    <property type="match status" value="1"/>
</dbReference>
<keyword evidence="1" id="KW-0378">Hydrolase</keyword>
<dbReference type="PRINTS" id="PR00111">
    <property type="entry name" value="ABHYDROLASE"/>
</dbReference>
<dbReference type="Gene3D" id="3.40.50.1820">
    <property type="entry name" value="alpha/beta hydrolase"/>
    <property type="match status" value="1"/>
</dbReference>
<dbReference type="WBParaSite" id="maker-uti_cns_0011424-snap-gene-0.9-mRNA-1">
    <property type="protein sequence ID" value="maker-uti_cns_0011424-snap-gene-0.9-mRNA-1"/>
    <property type="gene ID" value="maker-uti_cns_0011424-snap-gene-0.9"/>
</dbReference>
<evidence type="ECO:0000313" key="3">
    <source>
        <dbReference type="Proteomes" id="UP000095280"/>
    </source>
</evidence>
<name>A0A1I8ICG5_9PLAT</name>
<protein>
    <submittedName>
        <fullName evidence="4">AB hydrolase-1 domain-containing protein</fullName>
    </submittedName>
</protein>
<keyword evidence="3" id="KW-1185">Reference proteome</keyword>
<dbReference type="STRING" id="282301.A0A1I8ICG5"/>
<dbReference type="OrthoDB" id="408373at2759"/>
<dbReference type="InterPro" id="IPR029058">
    <property type="entry name" value="AB_hydrolase_fold"/>
</dbReference>
<proteinExistence type="inferred from homology"/>
<sequence>MKQTIEYIIVCCIGLIFSIPVAFKIVVSVFTQGLKTIKGVNYRSRPRILTDPRFGKSSYLHLKDITLHCIENGDPRKPLLLLVHGFPEFWFSWRHQLDSDLAKNYRIVAIDMRGYGDSDKPRGVENYRIEKLVEDIRQAINALGYDKCYLAGHDWGGVVVWSFAMAHPGMVTKLAVLNCPHPVAFQTYIRSNLTQFLKSWYMFFFQLPCFPEWLITRQDLVSMDIALKGVVNQQELDAFKYTFSSATALTGPINFYRAAFRYPRRGAEGGSRKQLTVPTMLVFGANDKYITQEAAKLSGKYCSQMEFQLVPQASHWVQQDAPDQVNRLLIRFFGSSSGGEDDSGDDLRESATTAVRRGLDAAKDIKDGVREDVGQLLDDLSEH</sequence>
<dbReference type="GO" id="GO:0004301">
    <property type="term" value="F:epoxide hydrolase activity"/>
    <property type="evidence" value="ECO:0007669"/>
    <property type="project" value="UniProtKB-ARBA"/>
</dbReference>
<comment type="similarity">
    <text evidence="2">Belongs to the AB hydrolase superfamily. Epoxide hydrolase family.</text>
</comment>
<reference evidence="4" key="1">
    <citation type="submission" date="2016-11" db="UniProtKB">
        <authorList>
            <consortium name="WormBaseParasite"/>
        </authorList>
    </citation>
    <scope>IDENTIFICATION</scope>
</reference>
<dbReference type="Proteomes" id="UP000095280">
    <property type="component" value="Unplaced"/>
</dbReference>
<dbReference type="InterPro" id="IPR000073">
    <property type="entry name" value="AB_hydrolase_1"/>
</dbReference>
<organism evidence="3 4">
    <name type="scientific">Macrostomum lignano</name>
    <dbReference type="NCBI Taxonomy" id="282301"/>
    <lineage>
        <taxon>Eukaryota</taxon>
        <taxon>Metazoa</taxon>
        <taxon>Spiralia</taxon>
        <taxon>Lophotrochozoa</taxon>
        <taxon>Platyhelminthes</taxon>
        <taxon>Rhabditophora</taxon>
        <taxon>Macrostomorpha</taxon>
        <taxon>Macrostomida</taxon>
        <taxon>Macrostomidae</taxon>
        <taxon>Macrostomum</taxon>
    </lineage>
</organism>
<dbReference type="PANTHER" id="PTHR43329">
    <property type="entry name" value="EPOXIDE HYDROLASE"/>
    <property type="match status" value="1"/>
</dbReference>
<dbReference type="AlphaFoldDB" id="A0A1I8ICG5"/>
<dbReference type="PRINTS" id="PR00412">
    <property type="entry name" value="EPOXHYDRLASE"/>
</dbReference>
<dbReference type="InterPro" id="IPR000639">
    <property type="entry name" value="Epox_hydrolase-like"/>
</dbReference>